<evidence type="ECO:0000256" key="1">
    <source>
        <dbReference type="ARBA" id="ARBA00022679"/>
    </source>
</evidence>
<dbReference type="AlphaFoldDB" id="A0A327ZH11"/>
<evidence type="ECO:0000256" key="2">
    <source>
        <dbReference type="ARBA" id="ARBA00023315"/>
    </source>
</evidence>
<gene>
    <name evidence="4" type="ORF">B0I29_104500</name>
</gene>
<organism evidence="4 5">
    <name type="scientific">Actinoplanes lutulentus</name>
    <dbReference type="NCBI Taxonomy" id="1287878"/>
    <lineage>
        <taxon>Bacteria</taxon>
        <taxon>Bacillati</taxon>
        <taxon>Actinomycetota</taxon>
        <taxon>Actinomycetes</taxon>
        <taxon>Micromonosporales</taxon>
        <taxon>Micromonosporaceae</taxon>
        <taxon>Actinoplanes</taxon>
    </lineage>
</organism>
<dbReference type="Gene3D" id="3.40.630.30">
    <property type="match status" value="1"/>
</dbReference>
<evidence type="ECO:0000313" key="5">
    <source>
        <dbReference type="Proteomes" id="UP000249341"/>
    </source>
</evidence>
<dbReference type="PANTHER" id="PTHR43877:SF2">
    <property type="entry name" value="AMINOALKYLPHOSPHONATE N-ACETYLTRANSFERASE-RELATED"/>
    <property type="match status" value="1"/>
</dbReference>
<sequence>MLIETRPALDPELAALITAQQRELAVAGAGAGARIFEPHDDVAYLVGVVNGRGVACGGWQARDAGVAEITRMFVRPAHRGRGLGRQMIVALEEEALAAGRQVIRLETGAHMLAVIALYQSSGYARIPAFGDPRNLCFEKTLPALVQ</sequence>
<dbReference type="PROSITE" id="PS51186">
    <property type="entry name" value="GNAT"/>
    <property type="match status" value="1"/>
</dbReference>
<dbReference type="SUPFAM" id="SSF55729">
    <property type="entry name" value="Acyl-CoA N-acyltransferases (Nat)"/>
    <property type="match status" value="1"/>
</dbReference>
<comment type="caution">
    <text evidence="4">The sequence shown here is derived from an EMBL/GenBank/DDBJ whole genome shotgun (WGS) entry which is preliminary data.</text>
</comment>
<evidence type="ECO:0000313" key="4">
    <source>
        <dbReference type="EMBL" id="RAK39958.1"/>
    </source>
</evidence>
<keyword evidence="2" id="KW-0012">Acyltransferase</keyword>
<dbReference type="InterPro" id="IPR050832">
    <property type="entry name" value="Bact_Acetyltransf"/>
</dbReference>
<protein>
    <submittedName>
        <fullName evidence="4">Acetyltransferase (GNAT) family protein</fullName>
    </submittedName>
</protein>
<proteinExistence type="predicted"/>
<dbReference type="InterPro" id="IPR000182">
    <property type="entry name" value="GNAT_dom"/>
</dbReference>
<accession>A0A327ZH11</accession>
<dbReference type="PANTHER" id="PTHR43877">
    <property type="entry name" value="AMINOALKYLPHOSPHONATE N-ACETYLTRANSFERASE-RELATED-RELATED"/>
    <property type="match status" value="1"/>
</dbReference>
<evidence type="ECO:0000259" key="3">
    <source>
        <dbReference type="PROSITE" id="PS51186"/>
    </source>
</evidence>
<reference evidence="4 5" key="1">
    <citation type="submission" date="2018-06" db="EMBL/GenBank/DDBJ databases">
        <title>Genomic Encyclopedia of Type Strains, Phase III (KMG-III): the genomes of soil and plant-associated and newly described type strains.</title>
        <authorList>
            <person name="Whitman W."/>
        </authorList>
    </citation>
    <scope>NUCLEOTIDE SEQUENCE [LARGE SCALE GENOMIC DNA]</scope>
    <source>
        <strain evidence="4 5">CGMCC 4.7090</strain>
    </source>
</reference>
<name>A0A327ZH11_9ACTN</name>
<keyword evidence="1 4" id="KW-0808">Transferase</keyword>
<dbReference type="RefSeq" id="WP_111649121.1">
    <property type="nucleotide sequence ID" value="NZ_JACHWI010000001.1"/>
</dbReference>
<dbReference type="Proteomes" id="UP000249341">
    <property type="component" value="Unassembled WGS sequence"/>
</dbReference>
<dbReference type="OrthoDB" id="70840at2"/>
<dbReference type="InterPro" id="IPR016181">
    <property type="entry name" value="Acyl_CoA_acyltransferase"/>
</dbReference>
<keyword evidence="5" id="KW-1185">Reference proteome</keyword>
<feature type="domain" description="N-acetyltransferase" evidence="3">
    <location>
        <begin position="3"/>
        <end position="142"/>
    </location>
</feature>
<dbReference type="GO" id="GO:0016747">
    <property type="term" value="F:acyltransferase activity, transferring groups other than amino-acyl groups"/>
    <property type="evidence" value="ECO:0007669"/>
    <property type="project" value="InterPro"/>
</dbReference>
<dbReference type="Pfam" id="PF00583">
    <property type="entry name" value="Acetyltransf_1"/>
    <property type="match status" value="1"/>
</dbReference>
<dbReference type="CDD" id="cd04301">
    <property type="entry name" value="NAT_SF"/>
    <property type="match status" value="1"/>
</dbReference>
<dbReference type="EMBL" id="QLMJ01000004">
    <property type="protein sequence ID" value="RAK39958.1"/>
    <property type="molecule type" value="Genomic_DNA"/>
</dbReference>